<reference evidence="2" key="1">
    <citation type="submission" date="2021-02" db="EMBL/GenBank/DDBJ databases">
        <title>The CRISPR/cas machinery reduction and long-range gene transfer in the hot spring cyanobacterium Synechococcus.</title>
        <authorList>
            <person name="Dvorak P."/>
            <person name="Jahodarova E."/>
            <person name="Hasler P."/>
            <person name="Poulickova A."/>
        </authorList>
    </citation>
    <scope>NUCLEOTIDE SEQUENCE</scope>
    <source>
        <strain evidence="2">Rupite</strain>
    </source>
</reference>
<dbReference type="Pfam" id="PF13482">
    <property type="entry name" value="RNase_H_2"/>
    <property type="match status" value="1"/>
</dbReference>
<dbReference type="Proteomes" id="UP000830835">
    <property type="component" value="Unassembled WGS sequence"/>
</dbReference>
<evidence type="ECO:0000313" key="3">
    <source>
        <dbReference type="Proteomes" id="UP000830835"/>
    </source>
</evidence>
<comment type="caution">
    <text evidence="2">The sequence shown here is derived from an EMBL/GenBank/DDBJ whole genome shotgun (WGS) entry which is preliminary data.</text>
</comment>
<dbReference type="SUPFAM" id="SSF47794">
    <property type="entry name" value="Rad51 N-terminal domain-like"/>
    <property type="match status" value="1"/>
</dbReference>
<name>A0ABT0C8N7_THEVL</name>
<proteinExistence type="predicted"/>
<sequence length="521" mass="59596">MLAFFRCRRLPYLDRVGPIQAKLPPEDLLEQWRRDRQTLVSRVFEQFPGERIEAGNGAVLAAMSQGVQYIYGGGIQAELFIERVIERAAAVDVTALECETELSKAPRSSPGIPDPTDPIDRDTATADNTLPAEFEAIRVSSSLDLLIRDQPLPTKSQPSLRHFYLPAQIRIGKRPKPEYELLLALQAELLGTLQGTTPKRGILILKGGKWHPIHLGRRREQVRQLIREYLLTLDQPDPPQVFMARSRCHLCHWREHCRQLNATSQPLSLLPGVTGSRYPLLQEAGIESVEALANAHLETLQAIPKLGAAVALQLKRQAHATLTQQPVWIQQEPFPKTAVEIYFDIEADPRHNVAYLLGLLVVEQTQDADAFRYHSCLATTPEEEGQVWQQFLRLTAQHPEAPIYHFHGFEVQTCQRLGQQYNTDPRQLRQLLKRFVDLHEWVQRSVVLPIESYSLKNIARWLGFEWRIPDASGAQSIYWYSQWLETQDRDFLERSVIYNEDDCRATHRLKDWLAKGADSNP</sequence>
<dbReference type="SUPFAM" id="SSF53098">
    <property type="entry name" value="Ribonuclease H-like"/>
    <property type="match status" value="1"/>
</dbReference>
<dbReference type="InterPro" id="IPR012337">
    <property type="entry name" value="RNaseH-like_sf"/>
</dbReference>
<gene>
    <name evidence="2" type="ORF">JX360_04255</name>
</gene>
<evidence type="ECO:0000313" key="2">
    <source>
        <dbReference type="EMBL" id="MCJ2542126.1"/>
    </source>
</evidence>
<dbReference type="InterPro" id="IPR010995">
    <property type="entry name" value="DNA_repair_Rad51/TF_NusA_a-hlx"/>
</dbReference>
<protein>
    <submittedName>
        <fullName evidence="2">TM0106 family RecB-like putative nuclease</fullName>
    </submittedName>
</protein>
<dbReference type="InterPro" id="IPR019993">
    <property type="entry name" value="RecB_nuclease_TM0106_put"/>
</dbReference>
<keyword evidence="3" id="KW-1185">Reference proteome</keyword>
<organism evidence="2 3">
    <name type="scientific">Thermostichus vulcanus str. 'Rupite'</name>
    <dbReference type="NCBI Taxonomy" id="2813851"/>
    <lineage>
        <taxon>Bacteria</taxon>
        <taxon>Bacillati</taxon>
        <taxon>Cyanobacteriota</taxon>
        <taxon>Cyanophyceae</taxon>
        <taxon>Thermostichales</taxon>
        <taxon>Thermostichaceae</taxon>
        <taxon>Thermostichus</taxon>
    </lineage>
</organism>
<evidence type="ECO:0000259" key="1">
    <source>
        <dbReference type="Pfam" id="PF13482"/>
    </source>
</evidence>
<accession>A0ABT0C8N7</accession>
<dbReference type="Gene3D" id="1.10.150.20">
    <property type="entry name" value="5' to 3' exonuclease, C-terminal subdomain"/>
    <property type="match status" value="1"/>
</dbReference>
<dbReference type="InterPro" id="IPR038720">
    <property type="entry name" value="YprB_RNase_H-like_dom"/>
</dbReference>
<dbReference type="NCBIfam" id="TIGR03491">
    <property type="entry name" value="TM0106 family RecB-like putative nuclease"/>
    <property type="match status" value="1"/>
</dbReference>
<feature type="domain" description="YprB ribonuclease H-like" evidence="1">
    <location>
        <begin position="341"/>
        <end position="513"/>
    </location>
</feature>
<dbReference type="EMBL" id="JAFIRA010000006">
    <property type="protein sequence ID" value="MCJ2542126.1"/>
    <property type="molecule type" value="Genomic_DNA"/>
</dbReference>